<gene>
    <name evidence="1" type="ORF">QFC22_002302</name>
</gene>
<organism evidence="1 2">
    <name type="scientific">Naganishia vaughanmartiniae</name>
    <dbReference type="NCBI Taxonomy" id="1424756"/>
    <lineage>
        <taxon>Eukaryota</taxon>
        <taxon>Fungi</taxon>
        <taxon>Dikarya</taxon>
        <taxon>Basidiomycota</taxon>
        <taxon>Agaricomycotina</taxon>
        <taxon>Tremellomycetes</taxon>
        <taxon>Filobasidiales</taxon>
        <taxon>Filobasidiaceae</taxon>
        <taxon>Naganishia</taxon>
    </lineage>
</organism>
<name>A0ACC2XG38_9TREE</name>
<proteinExistence type="predicted"/>
<reference evidence="1" key="1">
    <citation type="submission" date="2023-04" db="EMBL/GenBank/DDBJ databases">
        <title>Draft Genome sequencing of Naganishia species isolated from polar environments using Oxford Nanopore Technology.</title>
        <authorList>
            <person name="Leo P."/>
            <person name="Venkateswaran K."/>
        </authorList>
    </citation>
    <scope>NUCLEOTIDE SEQUENCE</scope>
    <source>
        <strain evidence="1">MNA-CCFEE 5425</strain>
    </source>
</reference>
<comment type="caution">
    <text evidence="1">The sequence shown here is derived from an EMBL/GenBank/DDBJ whole genome shotgun (WGS) entry which is preliminary data.</text>
</comment>
<sequence>MRMAKIRQAERAGAPSRPRLLIDSTLPNFTAKAVTGAGKMERLQSEMARVIHTPTTPFSMLQSQHLPPKPTVDPKTPADMNRMYEVATRNVDSQATEMRYAALDNADTSSTGRLPKQLVDSLVIRTATTKVLQKRKVSTPYPTRSLSVSRDRPAPRNQPSRFDFSLFQAALNDIRKSSATSTLSSNSVANKSASSRAVTSPNEENGNVVDVESMLIAVSLRCLKTSQVH</sequence>
<keyword evidence="2" id="KW-1185">Reference proteome</keyword>
<evidence type="ECO:0000313" key="2">
    <source>
        <dbReference type="Proteomes" id="UP001243375"/>
    </source>
</evidence>
<dbReference type="Proteomes" id="UP001243375">
    <property type="component" value="Unassembled WGS sequence"/>
</dbReference>
<evidence type="ECO:0000313" key="1">
    <source>
        <dbReference type="EMBL" id="KAJ9121682.1"/>
    </source>
</evidence>
<protein>
    <submittedName>
        <fullName evidence="1">Uncharacterized protein</fullName>
    </submittedName>
</protein>
<accession>A0ACC2XG38</accession>
<dbReference type="EMBL" id="JASBWU010000005">
    <property type="protein sequence ID" value="KAJ9121682.1"/>
    <property type="molecule type" value="Genomic_DNA"/>
</dbReference>